<dbReference type="GO" id="GO:0051537">
    <property type="term" value="F:2 iron, 2 sulfur cluster binding"/>
    <property type="evidence" value="ECO:0007669"/>
    <property type="project" value="InterPro"/>
</dbReference>
<dbReference type="InterPro" id="IPR001041">
    <property type="entry name" value="2Fe-2S_ferredoxin-type"/>
</dbReference>
<dbReference type="GO" id="GO:0005506">
    <property type="term" value="F:iron ion binding"/>
    <property type="evidence" value="ECO:0007669"/>
    <property type="project" value="InterPro"/>
</dbReference>
<evidence type="ECO:0000313" key="8">
    <source>
        <dbReference type="EMBL" id="RZO75987.1"/>
    </source>
</evidence>
<dbReference type="Proteomes" id="UP000316199">
    <property type="component" value="Unassembled WGS sequence"/>
</dbReference>
<dbReference type="PIRSF" id="PIRSF036557">
    <property type="entry name" value="XdhA_RC"/>
    <property type="match status" value="1"/>
</dbReference>
<dbReference type="PANTHER" id="PTHR45444:SF3">
    <property type="entry name" value="XANTHINE DEHYDROGENASE"/>
    <property type="match status" value="1"/>
</dbReference>
<evidence type="ECO:0000313" key="9">
    <source>
        <dbReference type="Proteomes" id="UP000316199"/>
    </source>
</evidence>
<proteinExistence type="predicted"/>
<dbReference type="InterPro" id="IPR012175">
    <property type="entry name" value="Xanth_DH_ssu_bac"/>
</dbReference>
<dbReference type="InterPro" id="IPR036884">
    <property type="entry name" value="2Fe-2S-bd_dom_sf"/>
</dbReference>
<dbReference type="PROSITE" id="PS51387">
    <property type="entry name" value="FAD_PCMH"/>
    <property type="match status" value="1"/>
</dbReference>
<evidence type="ECO:0000256" key="2">
    <source>
        <dbReference type="ARBA" id="ARBA00022723"/>
    </source>
</evidence>
<dbReference type="InterPro" id="IPR036683">
    <property type="entry name" value="CO_DH_flav_C_dom_sf"/>
</dbReference>
<feature type="domain" description="2Fe-2S ferredoxin-type" evidence="6">
    <location>
        <begin position="1"/>
        <end position="85"/>
    </location>
</feature>
<gene>
    <name evidence="8" type="primary">xdhA</name>
    <name evidence="8" type="ORF">EVA68_05585</name>
</gene>
<dbReference type="SUPFAM" id="SSF47741">
    <property type="entry name" value="CO dehydrogenase ISP C-domain like"/>
    <property type="match status" value="1"/>
</dbReference>
<dbReference type="GO" id="GO:0071949">
    <property type="term" value="F:FAD binding"/>
    <property type="evidence" value="ECO:0007669"/>
    <property type="project" value="InterPro"/>
</dbReference>
<dbReference type="Pfam" id="PF01799">
    <property type="entry name" value="Fer2_2"/>
    <property type="match status" value="1"/>
</dbReference>
<dbReference type="InterPro" id="IPR016208">
    <property type="entry name" value="Ald_Oxase/xanthine_DH-like"/>
</dbReference>
<comment type="caution">
    <text evidence="8">The sequence shown here is derived from an EMBL/GenBank/DDBJ whole genome shotgun (WGS) entry which is preliminary data.</text>
</comment>
<dbReference type="Pfam" id="PF03450">
    <property type="entry name" value="CO_deh_flav_C"/>
    <property type="match status" value="1"/>
</dbReference>
<dbReference type="InterPro" id="IPR016166">
    <property type="entry name" value="FAD-bd_PCMH"/>
</dbReference>
<dbReference type="InterPro" id="IPR005107">
    <property type="entry name" value="CO_DH_flav_C"/>
</dbReference>
<dbReference type="InterPro" id="IPR006058">
    <property type="entry name" value="2Fe2S_fd_BS"/>
</dbReference>
<dbReference type="InterPro" id="IPR014307">
    <property type="entry name" value="Xanthine_DH_ssu"/>
</dbReference>
<dbReference type="CDD" id="cd00207">
    <property type="entry name" value="fer2"/>
    <property type="match status" value="1"/>
</dbReference>
<dbReference type="EMBL" id="SHAG01000020">
    <property type="protein sequence ID" value="RZO75987.1"/>
    <property type="molecule type" value="Genomic_DNA"/>
</dbReference>
<dbReference type="PANTHER" id="PTHR45444">
    <property type="entry name" value="XANTHINE DEHYDROGENASE"/>
    <property type="match status" value="1"/>
</dbReference>
<dbReference type="SUPFAM" id="SSF54292">
    <property type="entry name" value="2Fe-2S ferredoxin-like"/>
    <property type="match status" value="1"/>
</dbReference>
<accession>A0A520S0J6</accession>
<dbReference type="Gene3D" id="3.30.43.10">
    <property type="entry name" value="Uridine Diphospho-n-acetylenolpyruvylglucosamine Reductase, domain 2"/>
    <property type="match status" value="1"/>
</dbReference>
<dbReference type="Gene3D" id="3.10.20.30">
    <property type="match status" value="1"/>
</dbReference>
<evidence type="ECO:0000256" key="1">
    <source>
        <dbReference type="ARBA" id="ARBA00022630"/>
    </source>
</evidence>
<evidence type="ECO:0000259" key="7">
    <source>
        <dbReference type="PROSITE" id="PS51387"/>
    </source>
</evidence>
<dbReference type="PROSITE" id="PS51085">
    <property type="entry name" value="2FE2S_FER_2"/>
    <property type="match status" value="1"/>
</dbReference>
<dbReference type="InterPro" id="IPR016169">
    <property type="entry name" value="FAD-bd_PCMH_sub2"/>
</dbReference>
<name>A0A520S0J6_9GAMM</name>
<dbReference type="Pfam" id="PF00111">
    <property type="entry name" value="Fer2"/>
    <property type="match status" value="1"/>
</dbReference>
<dbReference type="SUPFAM" id="SSF55447">
    <property type="entry name" value="CO dehydrogenase flavoprotein C-terminal domain-like"/>
    <property type="match status" value="1"/>
</dbReference>
<evidence type="ECO:0000259" key="6">
    <source>
        <dbReference type="PROSITE" id="PS51085"/>
    </source>
</evidence>
<keyword evidence="2" id="KW-0479">Metal-binding</keyword>
<dbReference type="GO" id="GO:0004854">
    <property type="term" value="F:xanthine dehydrogenase activity"/>
    <property type="evidence" value="ECO:0007669"/>
    <property type="project" value="UniProtKB-EC"/>
</dbReference>
<feature type="domain" description="FAD-binding PCMH-type" evidence="7">
    <location>
        <begin position="186"/>
        <end position="359"/>
    </location>
</feature>
<dbReference type="InterPro" id="IPR012675">
    <property type="entry name" value="Beta-grasp_dom_sf"/>
</dbReference>
<sequence>MVSFILDGKQHSVENLPPETTVLDYLREGLGRTGTKEGCASGDCGACTVVVAEAHEKTLQYRTTNACITLLGALQGKQLITVENLASDQKLHQCQQAMIDWHGSQCGFCTPGIVMSLFAHFKNHSSPDRNELIESLGGNLCRCTGYKPILSAGMSMYDYGSTDEFDKTETETLKKLADLPKAGLSLLADSRKFVAPTSVDELAEILLDQPSARLLAGGTDFGLEITQVLAQPELIVFTGNIESMTGIEEINNILHIGGAATYTNASPVLISRWPELKEVLNRLGSVQIRNQGTIGGNIANASPIADTLPPLLALDATVTLRKGSRQRTLALKDFFIRYKVTALEKSEFIESIQIPLRESSDYFAVYKVSKRIEDDISAVCLAVRWRLDGETVSDVRIAYGGLADIPKRSITAEGTLEGRALTESSIREAMAAISEEFSPIDDVRASAFYRATLAKNLLFRAYLATMQGASTLRVTDYFT</sequence>
<dbReference type="EC" id="1.17.1.4" evidence="8"/>
<keyword evidence="1" id="KW-0285">Flavoprotein</keyword>
<keyword evidence="4 8" id="KW-0560">Oxidoreductase</keyword>
<keyword evidence="5" id="KW-0408">Iron</keyword>
<dbReference type="Gene3D" id="3.30.390.50">
    <property type="entry name" value="CO dehydrogenase flavoprotein, C-terminal domain"/>
    <property type="match status" value="1"/>
</dbReference>
<dbReference type="InterPro" id="IPR002888">
    <property type="entry name" value="2Fe-2S-bd"/>
</dbReference>
<dbReference type="PROSITE" id="PS00197">
    <property type="entry name" value="2FE2S_FER_1"/>
    <property type="match status" value="1"/>
</dbReference>
<dbReference type="NCBIfam" id="TIGR02963">
    <property type="entry name" value="xanthine_xdhA"/>
    <property type="match status" value="1"/>
</dbReference>
<dbReference type="InterPro" id="IPR036010">
    <property type="entry name" value="2Fe-2S_ferredoxin-like_sf"/>
</dbReference>
<evidence type="ECO:0000256" key="4">
    <source>
        <dbReference type="ARBA" id="ARBA00023002"/>
    </source>
</evidence>
<dbReference type="InterPro" id="IPR016167">
    <property type="entry name" value="FAD-bd_PCMH_sub1"/>
</dbReference>
<keyword evidence="3" id="KW-0274">FAD</keyword>
<dbReference type="Pfam" id="PF00941">
    <property type="entry name" value="FAD_binding_5"/>
    <property type="match status" value="1"/>
</dbReference>
<reference evidence="8 9" key="1">
    <citation type="submission" date="2019-02" db="EMBL/GenBank/DDBJ databases">
        <title>Prokaryotic population dynamics and viral predation in marine succession experiment using metagenomics: the confinement effect.</title>
        <authorList>
            <person name="Haro-Moreno J.M."/>
            <person name="Rodriguez-Valera F."/>
            <person name="Lopez-Perez M."/>
        </authorList>
    </citation>
    <scope>NUCLEOTIDE SEQUENCE [LARGE SCALE GENOMIC DNA]</scope>
    <source>
        <strain evidence="8">MED-G157</strain>
    </source>
</reference>
<dbReference type="Gene3D" id="1.10.150.120">
    <property type="entry name" value="[2Fe-2S]-binding domain"/>
    <property type="match status" value="1"/>
</dbReference>
<protein>
    <submittedName>
        <fullName evidence="8">Xanthine dehydrogenase small subunit</fullName>
        <ecNumber evidence="8">1.17.1.4</ecNumber>
    </submittedName>
</protein>
<dbReference type="InterPro" id="IPR036318">
    <property type="entry name" value="FAD-bd_PCMH-like_sf"/>
</dbReference>
<organism evidence="8 9">
    <name type="scientific">OM182 bacterium</name>
    <dbReference type="NCBI Taxonomy" id="2510334"/>
    <lineage>
        <taxon>Bacteria</taxon>
        <taxon>Pseudomonadati</taxon>
        <taxon>Pseudomonadota</taxon>
        <taxon>Gammaproteobacteria</taxon>
        <taxon>OMG group</taxon>
        <taxon>OM182 clade</taxon>
    </lineage>
</organism>
<dbReference type="SUPFAM" id="SSF56176">
    <property type="entry name" value="FAD-binding/transporter-associated domain-like"/>
    <property type="match status" value="1"/>
</dbReference>
<evidence type="ECO:0000256" key="3">
    <source>
        <dbReference type="ARBA" id="ARBA00022827"/>
    </source>
</evidence>
<dbReference type="AlphaFoldDB" id="A0A520S0J6"/>
<dbReference type="SMART" id="SM01092">
    <property type="entry name" value="CO_deh_flav_C"/>
    <property type="match status" value="1"/>
</dbReference>
<dbReference type="Gene3D" id="3.30.465.10">
    <property type="match status" value="1"/>
</dbReference>
<dbReference type="InterPro" id="IPR002346">
    <property type="entry name" value="Mopterin_DH_FAD-bd"/>
</dbReference>
<evidence type="ECO:0000256" key="5">
    <source>
        <dbReference type="ARBA" id="ARBA00023004"/>
    </source>
</evidence>